<name>A0A9W6LTX5_9HYPH</name>
<dbReference type="InterPro" id="IPR002611">
    <property type="entry name" value="IstB_ATP-bd"/>
</dbReference>
<dbReference type="GO" id="GO:0006260">
    <property type="term" value="P:DNA replication"/>
    <property type="evidence" value="ECO:0007669"/>
    <property type="project" value="TreeGrafter"/>
</dbReference>
<feature type="domain" description="AAA+ ATPase" evidence="4">
    <location>
        <begin position="98"/>
        <end position="231"/>
    </location>
</feature>
<dbReference type="EMBL" id="BSEC01000002">
    <property type="protein sequence ID" value="GLI95180.1"/>
    <property type="molecule type" value="Genomic_DNA"/>
</dbReference>
<dbReference type="InterPro" id="IPR047661">
    <property type="entry name" value="IstB"/>
</dbReference>
<dbReference type="Gene3D" id="3.40.50.300">
    <property type="entry name" value="P-loop containing nucleotide triphosphate hydrolases"/>
    <property type="match status" value="1"/>
</dbReference>
<evidence type="ECO:0000256" key="3">
    <source>
        <dbReference type="ARBA" id="ARBA00022840"/>
    </source>
</evidence>
<dbReference type="InterPro" id="IPR027417">
    <property type="entry name" value="P-loop_NTPase"/>
</dbReference>
<evidence type="ECO:0000256" key="1">
    <source>
        <dbReference type="ARBA" id="ARBA00008059"/>
    </source>
</evidence>
<evidence type="ECO:0000313" key="6">
    <source>
        <dbReference type="Proteomes" id="UP001144323"/>
    </source>
</evidence>
<sequence>MLKHPTLDQLHALGLYGMAKAFAELAEAPEANGLDRNDWLALLLDREASLRRDKRLTARLRAARLRQQASVEDVDYRAARGLDRALFQKLAEGQWIDAHDNLALVGPSGTGKSWLACAIGQKACRDNRSVVYHRWPKLCEELALARGDGRHPRLLKSLGRADLLILDDFGLEPLDAGARHDLLEILEERYGRRSTIVTSQLPVTAWHDVIGDPTYADAVLDRLVHNAHRIELAGESLRRARGKQAKSA</sequence>
<accession>A0A9W6LTX5</accession>
<dbReference type="AlphaFoldDB" id="A0A9W6LTX5"/>
<protein>
    <submittedName>
        <fullName evidence="5">ATP-binding protein</fullName>
    </submittedName>
</protein>
<dbReference type="Pfam" id="PF01695">
    <property type="entry name" value="IstB_IS21"/>
    <property type="match status" value="1"/>
</dbReference>
<dbReference type="SMART" id="SM00382">
    <property type="entry name" value="AAA"/>
    <property type="match status" value="1"/>
</dbReference>
<comment type="similarity">
    <text evidence="1">Belongs to the IS21/IS1162 putative ATP-binding protein family.</text>
</comment>
<dbReference type="NCBIfam" id="NF038214">
    <property type="entry name" value="IS21_help_AAA"/>
    <property type="match status" value="1"/>
</dbReference>
<evidence type="ECO:0000313" key="5">
    <source>
        <dbReference type="EMBL" id="GLI95180.1"/>
    </source>
</evidence>
<dbReference type="FunFam" id="3.40.50.300:FF:001361">
    <property type="entry name" value="AAA family ATPase"/>
    <property type="match status" value="1"/>
</dbReference>
<dbReference type="PANTHER" id="PTHR30050:SF4">
    <property type="entry name" value="ATP-BINDING PROTEIN RV3427C IN INSERTION SEQUENCE-RELATED"/>
    <property type="match status" value="1"/>
</dbReference>
<dbReference type="SUPFAM" id="SSF52540">
    <property type="entry name" value="P-loop containing nucleoside triphosphate hydrolases"/>
    <property type="match status" value="1"/>
</dbReference>
<dbReference type="InterPro" id="IPR003593">
    <property type="entry name" value="AAA+_ATPase"/>
</dbReference>
<gene>
    <name evidence="5" type="ORF">LMG27198_41720</name>
</gene>
<dbReference type="InterPro" id="IPR028350">
    <property type="entry name" value="DNAC/IstB-like"/>
</dbReference>
<evidence type="ECO:0000256" key="2">
    <source>
        <dbReference type="ARBA" id="ARBA00022741"/>
    </source>
</evidence>
<dbReference type="CDD" id="cd00009">
    <property type="entry name" value="AAA"/>
    <property type="match status" value="1"/>
</dbReference>
<evidence type="ECO:0000259" key="4">
    <source>
        <dbReference type="SMART" id="SM00382"/>
    </source>
</evidence>
<dbReference type="RefSeq" id="WP_281805860.1">
    <property type="nucleotide sequence ID" value="NZ_BSEC01000002.1"/>
</dbReference>
<dbReference type="Proteomes" id="UP001144323">
    <property type="component" value="Unassembled WGS sequence"/>
</dbReference>
<comment type="caution">
    <text evidence="5">The sequence shown here is derived from an EMBL/GenBank/DDBJ whole genome shotgun (WGS) entry which is preliminary data.</text>
</comment>
<dbReference type="PANTHER" id="PTHR30050">
    <property type="entry name" value="CHROMOSOMAL REPLICATION INITIATOR PROTEIN DNAA"/>
    <property type="match status" value="1"/>
</dbReference>
<proteinExistence type="inferred from homology"/>
<dbReference type="PIRSF" id="PIRSF003073">
    <property type="entry name" value="DNAC_TnpB_IstB"/>
    <property type="match status" value="1"/>
</dbReference>
<keyword evidence="2" id="KW-0547">Nucleotide-binding</keyword>
<reference evidence="5" key="1">
    <citation type="journal article" date="2023" name="Int. J. Syst. Evol. Microbiol.">
        <title>Methylocystis iwaonis sp. nov., a type II methane-oxidizing bacterium from surface soil of a rice paddy field in Japan, and emended description of the genus Methylocystis (ex Whittenbury et al. 1970) Bowman et al. 1993.</title>
        <authorList>
            <person name="Kaise H."/>
            <person name="Sawadogo J.B."/>
            <person name="Alam M.S."/>
            <person name="Ueno C."/>
            <person name="Dianou D."/>
            <person name="Shinjo R."/>
            <person name="Asakawa S."/>
        </authorList>
    </citation>
    <scope>NUCLEOTIDE SEQUENCE</scope>
    <source>
        <strain evidence="5">LMG27198</strain>
    </source>
</reference>
<keyword evidence="6" id="KW-1185">Reference proteome</keyword>
<keyword evidence="3 5" id="KW-0067">ATP-binding</keyword>
<organism evidence="5 6">
    <name type="scientific">Methylocystis echinoides</name>
    <dbReference type="NCBI Taxonomy" id="29468"/>
    <lineage>
        <taxon>Bacteria</taxon>
        <taxon>Pseudomonadati</taxon>
        <taxon>Pseudomonadota</taxon>
        <taxon>Alphaproteobacteria</taxon>
        <taxon>Hyphomicrobiales</taxon>
        <taxon>Methylocystaceae</taxon>
        <taxon>Methylocystis</taxon>
    </lineage>
</organism>
<dbReference type="GO" id="GO:0005524">
    <property type="term" value="F:ATP binding"/>
    <property type="evidence" value="ECO:0007669"/>
    <property type="project" value="UniProtKB-KW"/>
</dbReference>